<dbReference type="GO" id="GO:0008081">
    <property type="term" value="F:phosphoric diester hydrolase activity"/>
    <property type="evidence" value="ECO:0007669"/>
    <property type="project" value="InterPro"/>
</dbReference>
<dbReference type="InterPro" id="IPR051057">
    <property type="entry name" value="PI-PLC_domain"/>
</dbReference>
<accession>A0AAN9ZEX4</accession>
<organism evidence="2 3">
    <name type="scientific">Gryllus longicercus</name>
    <dbReference type="NCBI Taxonomy" id="2509291"/>
    <lineage>
        <taxon>Eukaryota</taxon>
        <taxon>Metazoa</taxon>
        <taxon>Ecdysozoa</taxon>
        <taxon>Arthropoda</taxon>
        <taxon>Hexapoda</taxon>
        <taxon>Insecta</taxon>
        <taxon>Pterygota</taxon>
        <taxon>Neoptera</taxon>
        <taxon>Polyneoptera</taxon>
        <taxon>Orthoptera</taxon>
        <taxon>Ensifera</taxon>
        <taxon>Gryllidea</taxon>
        <taxon>Grylloidea</taxon>
        <taxon>Gryllidae</taxon>
        <taxon>Gryllinae</taxon>
        <taxon>Gryllus</taxon>
    </lineage>
</organism>
<dbReference type="AlphaFoldDB" id="A0AAN9ZEX4"/>
<protein>
    <recommendedName>
        <fullName evidence="1">Phosphatidylinositol-specific phospholipase C X domain-containing protein</fullName>
    </recommendedName>
</protein>
<comment type="caution">
    <text evidence="2">The sequence shown here is derived from an EMBL/GenBank/DDBJ whole genome shotgun (WGS) entry which is preliminary data.</text>
</comment>
<dbReference type="CDD" id="cd08616">
    <property type="entry name" value="PI-PLCXD1c"/>
    <property type="match status" value="1"/>
</dbReference>
<reference evidence="2 3" key="1">
    <citation type="submission" date="2024-03" db="EMBL/GenBank/DDBJ databases">
        <title>The genome assembly and annotation of the cricket Gryllus longicercus Weissman &amp; Gray.</title>
        <authorList>
            <person name="Szrajer S."/>
            <person name="Gray D."/>
            <person name="Ylla G."/>
        </authorList>
    </citation>
    <scope>NUCLEOTIDE SEQUENCE [LARGE SCALE GENOMIC DNA]</scope>
    <source>
        <strain evidence="2">DAG 2021-001</strain>
        <tissue evidence="2">Whole body minus gut</tissue>
    </source>
</reference>
<dbReference type="PANTHER" id="PTHR13593:SF113">
    <property type="entry name" value="SI:DKEY-266F7.9"/>
    <property type="match status" value="1"/>
</dbReference>
<keyword evidence="3" id="KW-1185">Reference proteome</keyword>
<dbReference type="Gene3D" id="3.20.20.190">
    <property type="entry name" value="Phosphatidylinositol (PI) phosphodiesterase"/>
    <property type="match status" value="1"/>
</dbReference>
<dbReference type="GO" id="GO:0006629">
    <property type="term" value="P:lipid metabolic process"/>
    <property type="evidence" value="ECO:0007669"/>
    <property type="project" value="InterPro"/>
</dbReference>
<dbReference type="EMBL" id="JAZDUA010000029">
    <property type="protein sequence ID" value="KAK7872127.1"/>
    <property type="molecule type" value="Genomic_DNA"/>
</dbReference>
<dbReference type="PANTHER" id="PTHR13593">
    <property type="match status" value="1"/>
</dbReference>
<evidence type="ECO:0000313" key="2">
    <source>
        <dbReference type="EMBL" id="KAK7872127.1"/>
    </source>
</evidence>
<sequence>MLRRGRIAICQYKRIKMQSEHIDFENWMAQLPNSLREVPVINLAIPGSHDSGSCTISRSSAVSPDTSPVVKQLCKIFGAVVKRLVYNWVVTQHSSITEQLTGGIRYLDLRIATKQHSKNLYFVHGLYGDEISNILKDVREYLDTHVKEIVILDFQHFYSFRENDHSNMLGIIHNTFGRKLCPCFDNLYHVTLNWMFAHGYQVIVIYRSRAAAYMQTCWPSSAWPTPWPNTTDVDEMFRFLTQKLASRPPNAGYVTQCVLTPDGPLILLHPFSTLEQRCASICNTASIPWLEKQIPGPEGINVVIFDFFDMAKIPFCQTIIQLNHKLLKHNVET</sequence>
<evidence type="ECO:0000259" key="1">
    <source>
        <dbReference type="Pfam" id="PF00388"/>
    </source>
</evidence>
<dbReference type="SUPFAM" id="SSF51695">
    <property type="entry name" value="PLC-like phosphodiesterases"/>
    <property type="match status" value="1"/>
</dbReference>
<dbReference type="InterPro" id="IPR000909">
    <property type="entry name" value="PLipase_C_PInositol-sp_X_dom"/>
</dbReference>
<dbReference type="Pfam" id="PF00388">
    <property type="entry name" value="PI-PLC-X"/>
    <property type="match status" value="1"/>
</dbReference>
<gene>
    <name evidence="2" type="ORF">R5R35_005202</name>
</gene>
<name>A0AAN9ZEX4_9ORTH</name>
<evidence type="ECO:0000313" key="3">
    <source>
        <dbReference type="Proteomes" id="UP001378592"/>
    </source>
</evidence>
<dbReference type="Proteomes" id="UP001378592">
    <property type="component" value="Unassembled WGS sequence"/>
</dbReference>
<dbReference type="InterPro" id="IPR042158">
    <property type="entry name" value="PLCXD1/2/3"/>
</dbReference>
<dbReference type="InterPro" id="IPR017946">
    <property type="entry name" value="PLC-like_Pdiesterase_TIM-brl"/>
</dbReference>
<feature type="domain" description="Phosphatidylinositol-specific phospholipase C X" evidence="1">
    <location>
        <begin position="91"/>
        <end position="183"/>
    </location>
</feature>
<proteinExistence type="predicted"/>